<feature type="binding site" evidence="4">
    <location>
        <position position="68"/>
    </location>
    <ligand>
        <name>a divalent metal cation</name>
        <dbReference type="ChEBI" id="CHEBI:60240"/>
        <label>1</label>
    </ligand>
</feature>
<dbReference type="OrthoDB" id="9792792at2"/>
<comment type="similarity">
    <text evidence="1">Belongs to the GTP cyclohydrolase I type 2/NIF3 family.</text>
</comment>
<evidence type="ECO:0000256" key="4">
    <source>
        <dbReference type="PIRSR" id="PIRSR602678-1"/>
    </source>
</evidence>
<reference evidence="5 6" key="1">
    <citation type="submission" date="2019-03" db="EMBL/GenBank/DDBJ databases">
        <title>Genomic Encyclopedia of Archaeal and Bacterial Type Strains, Phase II (KMG-II): from individual species to whole genera.</title>
        <authorList>
            <person name="Goeker M."/>
        </authorList>
    </citation>
    <scope>NUCLEOTIDE SEQUENCE [LARGE SCALE GENOMIC DNA]</scope>
    <source>
        <strain evidence="5 6">ATCC 700618</strain>
    </source>
</reference>
<evidence type="ECO:0000256" key="1">
    <source>
        <dbReference type="ARBA" id="ARBA00006964"/>
    </source>
</evidence>
<keyword evidence="5" id="KW-0378">Hydrolase</keyword>
<dbReference type="SUPFAM" id="SSF102705">
    <property type="entry name" value="NIF3 (NGG1p interacting factor 3)-like"/>
    <property type="match status" value="1"/>
</dbReference>
<name>A0A4R6ICW0_9MOLU</name>
<protein>
    <recommendedName>
        <fullName evidence="2">GTP cyclohydrolase 1 type 2 homolog</fullName>
    </recommendedName>
</protein>
<dbReference type="Pfam" id="PF01784">
    <property type="entry name" value="DUF34_NIF3"/>
    <property type="match status" value="1"/>
</dbReference>
<feature type="binding site" evidence="4">
    <location>
        <position position="108"/>
    </location>
    <ligand>
        <name>a divalent metal cation</name>
        <dbReference type="ChEBI" id="CHEBI:60240"/>
        <label>1</label>
    </ligand>
</feature>
<dbReference type="GO" id="GO:0046872">
    <property type="term" value="F:metal ion binding"/>
    <property type="evidence" value="ECO:0007669"/>
    <property type="project" value="UniProtKB-KW"/>
</dbReference>
<dbReference type="FunFam" id="3.40.1390.30:FF:000001">
    <property type="entry name" value="GTP cyclohydrolase 1 type 2"/>
    <property type="match status" value="1"/>
</dbReference>
<keyword evidence="3 4" id="KW-0479">Metal-binding</keyword>
<dbReference type="PANTHER" id="PTHR13799:SF14">
    <property type="entry name" value="GTP CYCLOHYDROLASE 1 TYPE 2 HOMOLOG"/>
    <property type="match status" value="1"/>
</dbReference>
<dbReference type="InterPro" id="IPR036069">
    <property type="entry name" value="DUF34/NIF3_sf"/>
</dbReference>
<sequence>MTIRSITQELEKIYPLNNQDPWDFSGFSIRVKNYHRVLLKSILLTIDVTLDSIKYAIKNDVNLIITHHPFIFNNSIKEDFKNNNYKIEIYNLCLQHGISLYSLHTNFDSDNEGTSFQVAKMFFENLQVEIESKYSASVKVDITYDQLKKNLTKKGYPIFHKLIHKTNIESFNKVIFFAGSGDYQSIYEMKDPNTVFVTSDIKWNEWILYHEEKINIIQISHKVEQAFIKKIFNVLSNLYNKENIHMLKLEI</sequence>
<dbReference type="Gene3D" id="3.40.1390.30">
    <property type="entry name" value="NIF3 (NGG1p interacting factor 3)-like"/>
    <property type="match status" value="1"/>
</dbReference>
<feature type="binding site" evidence="4">
    <location>
        <position position="221"/>
    </location>
    <ligand>
        <name>a divalent metal cation</name>
        <dbReference type="ChEBI" id="CHEBI:60240"/>
        <label>1</label>
    </ligand>
</feature>
<dbReference type="AlphaFoldDB" id="A0A4R6ICW0"/>
<dbReference type="PANTHER" id="PTHR13799">
    <property type="entry name" value="NGG1 INTERACTING FACTOR 3"/>
    <property type="match status" value="1"/>
</dbReference>
<evidence type="ECO:0000256" key="3">
    <source>
        <dbReference type="ARBA" id="ARBA00022723"/>
    </source>
</evidence>
<dbReference type="EMBL" id="SNWN01000013">
    <property type="protein sequence ID" value="TDO19822.1"/>
    <property type="molecule type" value="Genomic_DNA"/>
</dbReference>
<feature type="binding site" evidence="4">
    <location>
        <position position="224"/>
    </location>
    <ligand>
        <name>a divalent metal cation</name>
        <dbReference type="ChEBI" id="CHEBI:60240"/>
        <label>1</label>
    </ligand>
</feature>
<feature type="binding site" evidence="4">
    <location>
        <position position="67"/>
    </location>
    <ligand>
        <name>a divalent metal cation</name>
        <dbReference type="ChEBI" id="CHEBI:60240"/>
        <label>1</label>
    </ligand>
</feature>
<evidence type="ECO:0000313" key="6">
    <source>
        <dbReference type="Proteomes" id="UP000295518"/>
    </source>
</evidence>
<evidence type="ECO:0000256" key="2">
    <source>
        <dbReference type="ARBA" id="ARBA00022112"/>
    </source>
</evidence>
<dbReference type="GO" id="GO:0016787">
    <property type="term" value="F:hydrolase activity"/>
    <property type="evidence" value="ECO:0007669"/>
    <property type="project" value="UniProtKB-KW"/>
</dbReference>
<comment type="caution">
    <text evidence="5">The sequence shown here is derived from an EMBL/GenBank/DDBJ whole genome shotgun (WGS) entry which is preliminary data.</text>
</comment>
<evidence type="ECO:0000313" key="5">
    <source>
        <dbReference type="EMBL" id="TDO19822.1"/>
    </source>
</evidence>
<dbReference type="GO" id="GO:0005737">
    <property type="term" value="C:cytoplasm"/>
    <property type="evidence" value="ECO:0007669"/>
    <property type="project" value="TreeGrafter"/>
</dbReference>
<organism evidence="5 6">
    <name type="scientific">Mycoplasma testudineum</name>
    <dbReference type="NCBI Taxonomy" id="244584"/>
    <lineage>
        <taxon>Bacteria</taxon>
        <taxon>Bacillati</taxon>
        <taxon>Mycoplasmatota</taxon>
        <taxon>Mollicutes</taxon>
        <taxon>Mycoplasmataceae</taxon>
        <taxon>Mycoplasma</taxon>
    </lineage>
</organism>
<gene>
    <name evidence="5" type="ORF">EI74_0627</name>
</gene>
<keyword evidence="6" id="KW-1185">Reference proteome</keyword>
<proteinExistence type="inferred from homology"/>
<dbReference type="Proteomes" id="UP000295518">
    <property type="component" value="Unassembled WGS sequence"/>
</dbReference>
<dbReference type="InterPro" id="IPR002678">
    <property type="entry name" value="DUF34/NIF3"/>
</dbReference>
<accession>A0A4R6ICW0</accession>
<dbReference type="RefSeq" id="WP_133509983.1">
    <property type="nucleotide sequence ID" value="NZ_NNCE01000005.1"/>
</dbReference>